<evidence type="ECO:0000313" key="3">
    <source>
        <dbReference type="EMBL" id="CAA7263366.1"/>
    </source>
</evidence>
<feature type="transmembrane region" description="Helical" evidence="2">
    <location>
        <begin position="141"/>
        <end position="164"/>
    </location>
</feature>
<feature type="transmembrane region" description="Helical" evidence="2">
    <location>
        <begin position="115"/>
        <end position="134"/>
    </location>
</feature>
<protein>
    <submittedName>
        <fullName evidence="3">Uncharacterized protein</fullName>
    </submittedName>
</protein>
<dbReference type="EMBL" id="CACVBS010000039">
    <property type="protein sequence ID" value="CAA7263366.1"/>
    <property type="molecule type" value="Genomic_DNA"/>
</dbReference>
<evidence type="ECO:0000256" key="1">
    <source>
        <dbReference type="SAM" id="MobiDB-lite"/>
    </source>
</evidence>
<comment type="caution">
    <text evidence="3">The sequence shown here is derived from an EMBL/GenBank/DDBJ whole genome shotgun (WGS) entry which is preliminary data.</text>
</comment>
<name>A0A8S0WAS7_CYCAE</name>
<feature type="transmembrane region" description="Helical" evidence="2">
    <location>
        <begin position="54"/>
        <end position="71"/>
    </location>
</feature>
<keyword evidence="2" id="KW-1133">Transmembrane helix</keyword>
<accession>A0A8S0WAS7</accession>
<sequence length="344" mass="38059">MSPRDHTPRLDGSQLAALIFETACNGVFWVLLVQAVEALWSRAKARHESFFRPMTFTGLALFITITGHWLMDFLTAFQAFILPQDVEYTVQAFSLNPAETVYLTLADPKTVAGSAFYVSTTLLGDMFMIYRLYIVWSRNKYIIIPPIILCTALAVTGSMVTYLFSQSTEPIFATAGAWITSCFVLTFICNFYSTFLIAFKIFMTNRKLGRGKTDNLGMSKIMEILVESAALYSCCVILSLATYVAESNTQYAMVAVTNPIIGIIFCMIVTRAHRAGAGSSVPSYRRSGLSGNAHPLRPVTIKITTQSQNDSDGSYPKAAEFGTPPTSPHYMRREDNLQNGPQAV</sequence>
<feature type="region of interest" description="Disordered" evidence="1">
    <location>
        <begin position="306"/>
        <end position="344"/>
    </location>
</feature>
<organism evidence="3 4">
    <name type="scientific">Cyclocybe aegerita</name>
    <name type="common">Black poplar mushroom</name>
    <name type="synonym">Agrocybe aegerita</name>
    <dbReference type="NCBI Taxonomy" id="1973307"/>
    <lineage>
        <taxon>Eukaryota</taxon>
        <taxon>Fungi</taxon>
        <taxon>Dikarya</taxon>
        <taxon>Basidiomycota</taxon>
        <taxon>Agaricomycotina</taxon>
        <taxon>Agaricomycetes</taxon>
        <taxon>Agaricomycetidae</taxon>
        <taxon>Agaricales</taxon>
        <taxon>Agaricineae</taxon>
        <taxon>Bolbitiaceae</taxon>
        <taxon>Cyclocybe</taxon>
    </lineage>
</organism>
<proteinExistence type="predicted"/>
<keyword evidence="2" id="KW-0812">Transmembrane</keyword>
<feature type="transmembrane region" description="Helical" evidence="2">
    <location>
        <begin position="224"/>
        <end position="245"/>
    </location>
</feature>
<dbReference type="OrthoDB" id="2756618at2759"/>
<evidence type="ECO:0000313" key="4">
    <source>
        <dbReference type="Proteomes" id="UP000467700"/>
    </source>
</evidence>
<gene>
    <name evidence="3" type="ORF">AAE3_LOCUS5639</name>
</gene>
<feature type="transmembrane region" description="Helical" evidence="2">
    <location>
        <begin position="251"/>
        <end position="270"/>
    </location>
</feature>
<reference evidence="3 4" key="1">
    <citation type="submission" date="2020-01" db="EMBL/GenBank/DDBJ databases">
        <authorList>
            <person name="Gupta K D."/>
        </authorList>
    </citation>
    <scope>NUCLEOTIDE SEQUENCE [LARGE SCALE GENOMIC DNA]</scope>
</reference>
<dbReference type="Proteomes" id="UP000467700">
    <property type="component" value="Unassembled WGS sequence"/>
</dbReference>
<keyword evidence="2" id="KW-0472">Membrane</keyword>
<feature type="transmembrane region" description="Helical" evidence="2">
    <location>
        <begin position="176"/>
        <end position="203"/>
    </location>
</feature>
<evidence type="ECO:0000256" key="2">
    <source>
        <dbReference type="SAM" id="Phobius"/>
    </source>
</evidence>
<keyword evidence="4" id="KW-1185">Reference proteome</keyword>
<feature type="transmembrane region" description="Helical" evidence="2">
    <location>
        <begin position="12"/>
        <end position="33"/>
    </location>
</feature>
<dbReference type="AlphaFoldDB" id="A0A8S0WAS7"/>